<reference evidence="3" key="1">
    <citation type="journal article" date="2014" name="Genome Biol. Evol.">
        <title>Pangenome evidence for extensive interdomain horizontal transfer affecting lineage core and shell genes in uncultured planktonic thaumarchaeota and euryarchaeota.</title>
        <authorList>
            <person name="Deschamps P."/>
            <person name="Zivanovic Y."/>
            <person name="Moreira D."/>
            <person name="Rodriguez-Valera F."/>
            <person name="Lopez-Garcia P."/>
        </authorList>
    </citation>
    <scope>NUCLEOTIDE SEQUENCE</scope>
</reference>
<dbReference type="InterPro" id="IPR002881">
    <property type="entry name" value="DUF58"/>
</dbReference>
<dbReference type="Pfam" id="PF01882">
    <property type="entry name" value="DUF58"/>
    <property type="match status" value="1"/>
</dbReference>
<protein>
    <submittedName>
        <fullName evidence="3">Hypothetical conserved protein (Some members containing a von Willebrand factor type A (VWA) domain)</fullName>
    </submittedName>
</protein>
<feature type="transmembrane region" description="Helical" evidence="1">
    <location>
        <begin position="29"/>
        <end position="48"/>
    </location>
</feature>
<dbReference type="AlphaFoldDB" id="A0A075G5C9"/>
<proteinExistence type="predicted"/>
<feature type="domain" description="DUF58" evidence="2">
    <location>
        <begin position="196"/>
        <end position="309"/>
    </location>
</feature>
<keyword evidence="1" id="KW-0812">Transmembrane</keyword>
<evidence type="ECO:0000256" key="1">
    <source>
        <dbReference type="SAM" id="Phobius"/>
    </source>
</evidence>
<dbReference type="PANTHER" id="PTHR34351">
    <property type="entry name" value="SLR1927 PROTEIN-RELATED"/>
    <property type="match status" value="1"/>
</dbReference>
<evidence type="ECO:0000259" key="2">
    <source>
        <dbReference type="Pfam" id="PF01882"/>
    </source>
</evidence>
<accession>A0A075G5C9</accession>
<dbReference type="EMBL" id="KF900493">
    <property type="protein sequence ID" value="AIE96957.1"/>
    <property type="molecule type" value="Genomic_DNA"/>
</dbReference>
<keyword evidence="1" id="KW-0472">Membrane</keyword>
<name>A0A075G5C9_9ARCH</name>
<sequence>MWSKKAAAVAGGALFLALAGLIRLNYLFISAGLVMLIFVVLSSFLDVWMPNVKIKRETTSDNIFENGDMSVKFIVKNKGLGIGFVEIYDQLPPQARITKGSNYTLLYMRPWQEVSFEYSLKLPLRGHYHLGPVKMRVKDAFDLFYNEKIEESIHSFSVFPEIEVLEEQIIKSRAPKLLSGAMPLNVIGAGTEFYSLREFVPGDSLRSVNWKALAKKGKMMVNETVREDVMDVILLLDAREVSAVGGGKDTPLEMSCRAAATYAKQLLDERNNVALMIYGESIERIDLDRGEHHLFKILTALSSAMPKGNLKLEIVMKDMLPYIPSASPIILFSSLDDDYTISEAFTNTISRGYTITTVSPSSLDFEEKMRRIPAQPLLIARIERENIISEIRSFGMQVGDWKSDEAVNTALQEV</sequence>
<evidence type="ECO:0000313" key="3">
    <source>
        <dbReference type="EMBL" id="AIE96957.1"/>
    </source>
</evidence>
<keyword evidence="1" id="KW-1133">Transmembrane helix</keyword>
<organism evidence="3">
    <name type="scientific">uncultured marine thaumarchaeote AD1000_88_E07</name>
    <dbReference type="NCBI Taxonomy" id="1455946"/>
    <lineage>
        <taxon>Archaea</taxon>
        <taxon>Nitrososphaerota</taxon>
        <taxon>environmental samples</taxon>
    </lineage>
</organism>